<organism evidence="2 3">
    <name type="scientific">Eleusine coracana subsp. coracana</name>
    <dbReference type="NCBI Taxonomy" id="191504"/>
    <lineage>
        <taxon>Eukaryota</taxon>
        <taxon>Viridiplantae</taxon>
        <taxon>Streptophyta</taxon>
        <taxon>Embryophyta</taxon>
        <taxon>Tracheophyta</taxon>
        <taxon>Spermatophyta</taxon>
        <taxon>Magnoliopsida</taxon>
        <taxon>Liliopsida</taxon>
        <taxon>Poales</taxon>
        <taxon>Poaceae</taxon>
        <taxon>PACMAD clade</taxon>
        <taxon>Chloridoideae</taxon>
        <taxon>Cynodonteae</taxon>
        <taxon>Eleusininae</taxon>
        <taxon>Eleusine</taxon>
    </lineage>
</organism>
<name>A0AAV5C005_ELECO</name>
<dbReference type="InterPro" id="IPR016140">
    <property type="entry name" value="Bifunc_inhib/LTP/seed_store"/>
</dbReference>
<dbReference type="CDD" id="cd01960">
    <property type="entry name" value="nsLTP1"/>
    <property type="match status" value="1"/>
</dbReference>
<reference evidence="2" key="2">
    <citation type="submission" date="2021-12" db="EMBL/GenBank/DDBJ databases">
        <title>Resequencing data analysis of finger millet.</title>
        <authorList>
            <person name="Hatakeyama M."/>
            <person name="Aluri S."/>
            <person name="Balachadran M.T."/>
            <person name="Sivarajan S.R."/>
            <person name="Poveda L."/>
            <person name="Shimizu-Inatsugi R."/>
            <person name="Schlapbach R."/>
            <person name="Sreeman S.M."/>
            <person name="Shimizu K.K."/>
        </authorList>
    </citation>
    <scope>NUCLEOTIDE SEQUENCE</scope>
</reference>
<evidence type="ECO:0000259" key="1">
    <source>
        <dbReference type="Pfam" id="PF00234"/>
    </source>
</evidence>
<sequence>MSRHALLNSPFHGGGAAAGAGSAAATGLGGAVVLDGVQHSDAVLGPRACCSGIQNLLAAARDRSDRYAICTCLKDVAAGAAGGPYISRAAGLPGRCGVTLPYKLGPKHELQRDKLRRLDYVLPNKTSSRHRKRACRRLLLLLLLT</sequence>
<protein>
    <recommendedName>
        <fullName evidence="1">Bifunctional inhibitor/plant lipid transfer protein/seed storage helical domain-containing protein</fullName>
    </recommendedName>
</protein>
<dbReference type="EMBL" id="BQKI01000003">
    <property type="protein sequence ID" value="GJM90819.1"/>
    <property type="molecule type" value="Genomic_DNA"/>
</dbReference>
<dbReference type="InterPro" id="IPR036312">
    <property type="entry name" value="Bifun_inhib/LTP/seed_sf"/>
</dbReference>
<dbReference type="AlphaFoldDB" id="A0AAV5C005"/>
<dbReference type="PANTHER" id="PTHR33076">
    <property type="entry name" value="NON-SPECIFIC LIPID-TRANSFER PROTEIN 2-RELATED"/>
    <property type="match status" value="1"/>
</dbReference>
<proteinExistence type="predicted"/>
<reference evidence="2" key="1">
    <citation type="journal article" date="2018" name="DNA Res.">
        <title>Multiple hybrid de novo genome assembly of finger millet, an orphan allotetraploid crop.</title>
        <authorList>
            <person name="Hatakeyama M."/>
            <person name="Aluri S."/>
            <person name="Balachadran M.T."/>
            <person name="Sivarajan S.R."/>
            <person name="Patrignani A."/>
            <person name="Gruter S."/>
            <person name="Poveda L."/>
            <person name="Shimizu-Inatsugi R."/>
            <person name="Baeten J."/>
            <person name="Francoijs K.J."/>
            <person name="Nataraja K.N."/>
            <person name="Reddy Y.A.N."/>
            <person name="Phadnis S."/>
            <person name="Ravikumar R.L."/>
            <person name="Schlapbach R."/>
            <person name="Sreeman S.M."/>
            <person name="Shimizu K.K."/>
        </authorList>
    </citation>
    <scope>NUCLEOTIDE SEQUENCE</scope>
</reference>
<dbReference type="InterPro" id="IPR000528">
    <property type="entry name" value="Plant_nsLTP"/>
</dbReference>
<comment type="caution">
    <text evidence="2">The sequence shown here is derived from an EMBL/GenBank/DDBJ whole genome shotgun (WGS) entry which is preliminary data.</text>
</comment>
<dbReference type="GO" id="GO:0006869">
    <property type="term" value="P:lipid transport"/>
    <property type="evidence" value="ECO:0007669"/>
    <property type="project" value="InterPro"/>
</dbReference>
<dbReference type="Gene3D" id="1.10.110.10">
    <property type="entry name" value="Plant lipid-transfer and hydrophobic proteins"/>
    <property type="match status" value="1"/>
</dbReference>
<accession>A0AAV5C005</accession>
<feature type="domain" description="Bifunctional inhibitor/plant lipid transfer protein/seed storage helical" evidence="1">
    <location>
        <begin position="46"/>
        <end position="102"/>
    </location>
</feature>
<dbReference type="GO" id="GO:0008289">
    <property type="term" value="F:lipid binding"/>
    <property type="evidence" value="ECO:0007669"/>
    <property type="project" value="InterPro"/>
</dbReference>
<dbReference type="Proteomes" id="UP001054889">
    <property type="component" value="Unassembled WGS sequence"/>
</dbReference>
<dbReference type="SUPFAM" id="SSF47699">
    <property type="entry name" value="Bifunctional inhibitor/lipid-transfer protein/seed storage 2S albumin"/>
    <property type="match status" value="1"/>
</dbReference>
<gene>
    <name evidence="2" type="primary">ga07135</name>
    <name evidence="2" type="ORF">PR202_ga07135</name>
</gene>
<dbReference type="PRINTS" id="PR00382">
    <property type="entry name" value="LIPIDTRNSFER"/>
</dbReference>
<evidence type="ECO:0000313" key="2">
    <source>
        <dbReference type="EMBL" id="GJM90819.1"/>
    </source>
</evidence>
<dbReference type="Pfam" id="PF00234">
    <property type="entry name" value="Tryp_alpha_amyl"/>
    <property type="match status" value="1"/>
</dbReference>
<evidence type="ECO:0000313" key="3">
    <source>
        <dbReference type="Proteomes" id="UP001054889"/>
    </source>
</evidence>
<keyword evidence="3" id="KW-1185">Reference proteome</keyword>